<protein>
    <submittedName>
        <fullName evidence="1">Uncharacterized protein</fullName>
    </submittedName>
</protein>
<proteinExistence type="predicted"/>
<accession>A0ACB8U9S1</accession>
<keyword evidence="2" id="KW-1185">Reference proteome</keyword>
<reference evidence="1" key="1">
    <citation type="journal article" date="2021" name="Environ. Microbiol.">
        <title>Gene family expansions and transcriptome signatures uncover fungal adaptations to wood decay.</title>
        <authorList>
            <person name="Hage H."/>
            <person name="Miyauchi S."/>
            <person name="Viragh M."/>
            <person name="Drula E."/>
            <person name="Min B."/>
            <person name="Chaduli D."/>
            <person name="Navarro D."/>
            <person name="Favel A."/>
            <person name="Norest M."/>
            <person name="Lesage-Meessen L."/>
            <person name="Balint B."/>
            <person name="Merenyi Z."/>
            <person name="de Eugenio L."/>
            <person name="Morin E."/>
            <person name="Martinez A.T."/>
            <person name="Baldrian P."/>
            <person name="Stursova M."/>
            <person name="Martinez M.J."/>
            <person name="Novotny C."/>
            <person name="Magnuson J.K."/>
            <person name="Spatafora J.W."/>
            <person name="Maurice S."/>
            <person name="Pangilinan J."/>
            <person name="Andreopoulos W."/>
            <person name="LaButti K."/>
            <person name="Hundley H."/>
            <person name="Na H."/>
            <person name="Kuo A."/>
            <person name="Barry K."/>
            <person name="Lipzen A."/>
            <person name="Henrissat B."/>
            <person name="Riley R."/>
            <person name="Ahrendt S."/>
            <person name="Nagy L.G."/>
            <person name="Grigoriev I.V."/>
            <person name="Martin F."/>
            <person name="Rosso M.N."/>
        </authorList>
    </citation>
    <scope>NUCLEOTIDE SEQUENCE</scope>
    <source>
        <strain evidence="1">CBS 384.51</strain>
    </source>
</reference>
<comment type="caution">
    <text evidence="1">The sequence shown here is derived from an EMBL/GenBank/DDBJ whole genome shotgun (WGS) entry which is preliminary data.</text>
</comment>
<organism evidence="1 2">
    <name type="scientific">Irpex rosettiformis</name>
    <dbReference type="NCBI Taxonomy" id="378272"/>
    <lineage>
        <taxon>Eukaryota</taxon>
        <taxon>Fungi</taxon>
        <taxon>Dikarya</taxon>
        <taxon>Basidiomycota</taxon>
        <taxon>Agaricomycotina</taxon>
        <taxon>Agaricomycetes</taxon>
        <taxon>Polyporales</taxon>
        <taxon>Irpicaceae</taxon>
        <taxon>Irpex</taxon>
    </lineage>
</organism>
<sequence length="349" mass="34777">MSPTATKLTLAFLLLGLAGIGNAGRNMVKTNACADECTWMAAQVAGCSAMDIACACTTPHFQSSFRQCVERTCSFTDAAEGAQFFETACASPLGGATNDEHRYDALAEGSDYYGPEVVENVRHGHGYHGHHGRLHHARAEKEVRAASTTSGEATTPSPTATHPETGVPINAGSSVPSSETTSSAASNAPTTTSESSSSQTGGTTSSHSGTTQAHSGTSSQATESGTSKTPSPTHTGTGTTAPNTSPTSPTSSPTPPTSPTVTSSSDTGTPTSAAPTLPASGTTLVVSGSNVSVGPGATGVSINPSIVTPTLPSGHFDPAPTSSGAGPAVKPVVMVWVGLVGVIGGVFVF</sequence>
<dbReference type="EMBL" id="MU274907">
    <property type="protein sequence ID" value="KAI0090849.1"/>
    <property type="molecule type" value="Genomic_DNA"/>
</dbReference>
<name>A0ACB8U9S1_9APHY</name>
<evidence type="ECO:0000313" key="2">
    <source>
        <dbReference type="Proteomes" id="UP001055072"/>
    </source>
</evidence>
<evidence type="ECO:0000313" key="1">
    <source>
        <dbReference type="EMBL" id="KAI0090849.1"/>
    </source>
</evidence>
<gene>
    <name evidence="1" type="ORF">BDY19DRAFT_937885</name>
</gene>
<dbReference type="Proteomes" id="UP001055072">
    <property type="component" value="Unassembled WGS sequence"/>
</dbReference>